<dbReference type="EMBL" id="CP045929">
    <property type="protein sequence ID" value="QGK71355.1"/>
    <property type="molecule type" value="Genomic_DNA"/>
</dbReference>
<organism evidence="1 2">
    <name type="scientific">Allosaccharopolyspora coralli</name>
    <dbReference type="NCBI Taxonomy" id="2665642"/>
    <lineage>
        <taxon>Bacteria</taxon>
        <taxon>Bacillati</taxon>
        <taxon>Actinomycetota</taxon>
        <taxon>Actinomycetes</taxon>
        <taxon>Pseudonocardiales</taxon>
        <taxon>Pseudonocardiaceae</taxon>
        <taxon>Allosaccharopolyspora</taxon>
    </lineage>
</organism>
<gene>
    <name evidence="1" type="ORF">GIY23_19165</name>
</gene>
<dbReference type="GO" id="GO:0015035">
    <property type="term" value="F:protein-disulfide reductase activity"/>
    <property type="evidence" value="ECO:0007669"/>
    <property type="project" value="InterPro"/>
</dbReference>
<name>A0A5Q3QIJ7_9PSEU</name>
<accession>A0A5Q3QIJ7</accession>
<evidence type="ECO:0000313" key="1">
    <source>
        <dbReference type="EMBL" id="QGK71355.1"/>
    </source>
</evidence>
<evidence type="ECO:0000313" key="2">
    <source>
        <dbReference type="Proteomes" id="UP000371041"/>
    </source>
</evidence>
<proteinExistence type="predicted"/>
<dbReference type="RefSeq" id="WP_154077931.1">
    <property type="nucleotide sequence ID" value="NZ_CP045929.1"/>
</dbReference>
<sequence>MNTTPVLIYDGDCGFCTRSVRLVERIPVRVRVTPWQTADLAALGTTCARAEREVVWVGTDGRVSGGAAAVADLLRSARFPVSLVGRVLALPVVRSFAALVYRIVAANRSRLPGTTPACQLPPDQRPGA</sequence>
<protein>
    <submittedName>
        <fullName evidence="1">DUF393 domain-containing protein</fullName>
    </submittedName>
</protein>
<dbReference type="AlphaFoldDB" id="A0A5Q3QIJ7"/>
<keyword evidence="2" id="KW-1185">Reference proteome</keyword>
<reference evidence="2" key="1">
    <citation type="submission" date="2019-11" db="EMBL/GenBank/DDBJ databases">
        <title>The complete genome sequence of Saccharopolyspora sp. E2A.</title>
        <authorList>
            <person name="Zhang G."/>
        </authorList>
    </citation>
    <scope>NUCLEOTIDE SEQUENCE [LARGE SCALE GENOMIC DNA]</scope>
    <source>
        <strain evidence="2">E2A</strain>
    </source>
</reference>
<dbReference type="Proteomes" id="UP000371041">
    <property type="component" value="Chromosome"/>
</dbReference>
<dbReference type="Pfam" id="PF04134">
    <property type="entry name" value="DCC1-like"/>
    <property type="match status" value="1"/>
</dbReference>
<dbReference type="InterPro" id="IPR007263">
    <property type="entry name" value="DCC1-like"/>
</dbReference>
<dbReference type="KEGG" id="sace:GIY23_19165"/>